<comment type="catalytic activity">
    <reaction evidence="6">
        <text>3-phosphoshikimate + phosphoenolpyruvate = 5-O-(1-carboxyvinyl)-3-phosphoshikimate + phosphate</text>
        <dbReference type="Rhea" id="RHEA:21256"/>
        <dbReference type="ChEBI" id="CHEBI:43474"/>
        <dbReference type="ChEBI" id="CHEBI:57701"/>
        <dbReference type="ChEBI" id="CHEBI:58702"/>
        <dbReference type="ChEBI" id="CHEBI:145989"/>
        <dbReference type="EC" id="2.5.1.19"/>
    </reaction>
    <physiologicalReaction direction="left-to-right" evidence="6">
        <dbReference type="Rhea" id="RHEA:21257"/>
    </physiologicalReaction>
</comment>
<feature type="binding site" evidence="7">
    <location>
        <position position="406"/>
    </location>
    <ligand>
        <name>phosphoenolpyruvate</name>
        <dbReference type="ChEBI" id="CHEBI:58702"/>
    </ligand>
</feature>
<feature type="binding site" evidence="7">
    <location>
        <position position="120"/>
    </location>
    <ligand>
        <name>phosphoenolpyruvate</name>
        <dbReference type="ChEBI" id="CHEBI:58702"/>
    </ligand>
</feature>
<reference evidence="9 12" key="2">
    <citation type="submission" date="2019-02" db="EMBL/GenBank/DDBJ databases">
        <title>Complete genome sequence of Desulfobacter hydrogenophilus AcRS1.</title>
        <authorList>
            <person name="Marietou A."/>
            <person name="Lund M.B."/>
            <person name="Marshall I.P.G."/>
            <person name="Schreiber L."/>
            <person name="Jorgensen B."/>
        </authorList>
    </citation>
    <scope>NUCLEOTIDE SEQUENCE [LARGE SCALE GENOMIC DNA]</scope>
    <source>
        <strain evidence="9 12">AcRS1</strain>
    </source>
</reference>
<feature type="binding site" evidence="7">
    <location>
        <position position="194"/>
    </location>
    <ligand>
        <name>3-phosphoshikimate</name>
        <dbReference type="ChEBI" id="CHEBI:145989"/>
    </ligand>
</feature>
<gene>
    <name evidence="7 10" type="primary">aroA</name>
    <name evidence="10" type="ORF">DO021_13220</name>
    <name evidence="9" type="ORF">EYB58_15165</name>
</gene>
<dbReference type="UniPathway" id="UPA00053">
    <property type="reaction ID" value="UER00089"/>
</dbReference>
<dbReference type="PANTHER" id="PTHR21090">
    <property type="entry name" value="AROM/DEHYDROQUINATE SYNTHASE"/>
    <property type="match status" value="1"/>
</dbReference>
<dbReference type="InterPro" id="IPR036968">
    <property type="entry name" value="Enolpyruvate_Tfrase_sf"/>
</dbReference>
<feature type="binding site" evidence="7">
    <location>
        <position position="167"/>
    </location>
    <ligand>
        <name>3-phosphoshikimate</name>
        <dbReference type="ChEBI" id="CHEBI:145989"/>
    </ligand>
</feature>
<dbReference type="HAMAP" id="MF_00210">
    <property type="entry name" value="EPSP_synth"/>
    <property type="match status" value="1"/>
</dbReference>
<dbReference type="InterPro" id="IPR006264">
    <property type="entry name" value="EPSP_synthase"/>
</dbReference>
<evidence type="ECO:0000256" key="5">
    <source>
        <dbReference type="ARBA" id="ARBA00023141"/>
    </source>
</evidence>
<protein>
    <recommendedName>
        <fullName evidence="7">3-phosphoshikimate 1-carboxyvinyltransferase</fullName>
        <ecNumber evidence="7">2.5.1.19</ecNumber>
    </recommendedName>
    <alternativeName>
        <fullName evidence="7">5-enolpyruvylshikimate-3-phosphate synthase</fullName>
        <shortName evidence="7">EPSP synthase</shortName>
        <shortName evidence="7">EPSPS</shortName>
    </alternativeName>
</protein>
<dbReference type="PANTHER" id="PTHR21090:SF5">
    <property type="entry name" value="PENTAFUNCTIONAL AROM POLYPEPTIDE"/>
    <property type="match status" value="1"/>
</dbReference>
<reference evidence="10 11" key="1">
    <citation type="submission" date="2018-06" db="EMBL/GenBank/DDBJ databases">
        <title>Complete Genome Sequence of Desulfobacter hydrogenophilus (DSM3380).</title>
        <authorList>
            <person name="Marietou A."/>
            <person name="Schreiber L."/>
            <person name="Marshall I."/>
            <person name="Jorgensen B."/>
        </authorList>
    </citation>
    <scope>NUCLEOTIDE SEQUENCE [LARGE SCALE GENOMIC DNA]</scope>
    <source>
        <strain evidence="10 11">DSM 3380</strain>
    </source>
</reference>
<keyword evidence="3 7" id="KW-0028">Amino-acid biosynthesis</keyword>
<dbReference type="NCBIfam" id="TIGR01356">
    <property type="entry name" value="aroA"/>
    <property type="match status" value="1"/>
</dbReference>
<dbReference type="EMBL" id="QLNI01000025">
    <property type="protein sequence ID" value="RAM01577.1"/>
    <property type="molecule type" value="Genomic_DNA"/>
</dbReference>
<evidence type="ECO:0000256" key="6">
    <source>
        <dbReference type="ARBA" id="ARBA00044633"/>
    </source>
</evidence>
<dbReference type="GO" id="GO:0009423">
    <property type="term" value="P:chorismate biosynthetic process"/>
    <property type="evidence" value="ECO:0007669"/>
    <property type="project" value="UniProtKB-UniRule"/>
</dbReference>
<feature type="binding site" evidence="7">
    <location>
        <position position="92"/>
    </location>
    <ligand>
        <name>phosphoenolpyruvate</name>
        <dbReference type="ChEBI" id="CHEBI:58702"/>
    </ligand>
</feature>
<dbReference type="Pfam" id="PF00275">
    <property type="entry name" value="EPSP_synthase"/>
    <property type="match status" value="1"/>
</dbReference>
<keyword evidence="12" id="KW-1185">Reference proteome</keyword>
<dbReference type="InterPro" id="IPR001986">
    <property type="entry name" value="Enolpyruvate_Tfrase_dom"/>
</dbReference>
<dbReference type="GO" id="GO:0005737">
    <property type="term" value="C:cytoplasm"/>
    <property type="evidence" value="ECO:0007669"/>
    <property type="project" value="UniProtKB-SubCell"/>
</dbReference>
<feature type="binding site" evidence="7">
    <location>
        <position position="25"/>
    </location>
    <ligand>
        <name>3-phosphoshikimate</name>
        <dbReference type="ChEBI" id="CHEBI:145989"/>
    </ligand>
</feature>
<evidence type="ECO:0000256" key="4">
    <source>
        <dbReference type="ARBA" id="ARBA00022679"/>
    </source>
</evidence>
<dbReference type="PROSITE" id="PS00104">
    <property type="entry name" value="EPSP_SYNTHASE_1"/>
    <property type="match status" value="1"/>
</dbReference>
<comment type="similarity">
    <text evidence="2 7">Belongs to the EPSP synthase family.</text>
</comment>
<comment type="subcellular location">
    <subcellularLocation>
        <location evidence="7">Cytoplasm</location>
    </subcellularLocation>
</comment>
<organism evidence="10 11">
    <name type="scientific">Desulfobacter hydrogenophilus</name>
    <dbReference type="NCBI Taxonomy" id="2291"/>
    <lineage>
        <taxon>Bacteria</taxon>
        <taxon>Pseudomonadati</taxon>
        <taxon>Thermodesulfobacteriota</taxon>
        <taxon>Desulfobacteria</taxon>
        <taxon>Desulfobacterales</taxon>
        <taxon>Desulfobacteraceae</taxon>
        <taxon>Desulfobacter</taxon>
    </lineage>
</organism>
<feature type="binding site" evidence="7">
    <location>
        <position position="309"/>
    </location>
    <ligand>
        <name>3-phosphoshikimate</name>
        <dbReference type="ChEBI" id="CHEBI:145989"/>
    </ligand>
</feature>
<comment type="subunit">
    <text evidence="7">Monomer.</text>
</comment>
<evidence type="ECO:0000313" key="12">
    <source>
        <dbReference type="Proteomes" id="UP000293902"/>
    </source>
</evidence>
<dbReference type="GO" id="GO:0008652">
    <property type="term" value="P:amino acid biosynthetic process"/>
    <property type="evidence" value="ECO:0007669"/>
    <property type="project" value="UniProtKB-KW"/>
</dbReference>
<evidence type="ECO:0000259" key="8">
    <source>
        <dbReference type="Pfam" id="PF00275"/>
    </source>
</evidence>
<dbReference type="InterPro" id="IPR023193">
    <property type="entry name" value="EPSP_synthase_CS"/>
</dbReference>
<keyword evidence="4 7" id="KW-0808">Transferase</keyword>
<feature type="binding site" evidence="7">
    <location>
        <position position="336"/>
    </location>
    <ligand>
        <name>3-phosphoshikimate</name>
        <dbReference type="ChEBI" id="CHEBI:145989"/>
    </ligand>
</feature>
<feature type="active site" description="Proton acceptor" evidence="7">
    <location>
        <position position="309"/>
    </location>
</feature>
<accession>A0A328FEZ3</accession>
<feature type="binding site" evidence="7">
    <location>
        <position position="340"/>
    </location>
    <ligand>
        <name>phosphoenolpyruvate</name>
        <dbReference type="ChEBI" id="CHEBI:58702"/>
    </ligand>
</feature>
<dbReference type="Proteomes" id="UP000248798">
    <property type="component" value="Unassembled WGS sequence"/>
</dbReference>
<evidence type="ECO:0000256" key="3">
    <source>
        <dbReference type="ARBA" id="ARBA00022605"/>
    </source>
</evidence>
<evidence type="ECO:0000313" key="10">
    <source>
        <dbReference type="EMBL" id="RAM01577.1"/>
    </source>
</evidence>
<evidence type="ECO:0000256" key="2">
    <source>
        <dbReference type="ARBA" id="ARBA00009948"/>
    </source>
</evidence>
<keyword evidence="5 7" id="KW-0057">Aromatic amino acid biosynthesis</keyword>
<dbReference type="GO" id="GO:0009073">
    <property type="term" value="P:aromatic amino acid family biosynthetic process"/>
    <property type="evidence" value="ECO:0007669"/>
    <property type="project" value="UniProtKB-KW"/>
</dbReference>
<feature type="binding site" evidence="7">
    <location>
        <position position="168"/>
    </location>
    <ligand>
        <name>phosphoenolpyruvate</name>
        <dbReference type="ChEBI" id="CHEBI:58702"/>
    </ligand>
</feature>
<comment type="function">
    <text evidence="7">Catalyzes the transfer of the enolpyruvyl moiety of phosphoenolpyruvate (PEP) to the 5-hydroxyl of shikimate-3-phosphate (S3P) to produce enolpyruvyl shikimate-3-phosphate and inorganic phosphate.</text>
</comment>
<feature type="binding site" evidence="7">
    <location>
        <position position="20"/>
    </location>
    <ligand>
        <name>phosphoenolpyruvate</name>
        <dbReference type="ChEBI" id="CHEBI:58702"/>
    </ligand>
</feature>
<feature type="binding site" evidence="7">
    <location>
        <position position="20"/>
    </location>
    <ligand>
        <name>3-phosphoshikimate</name>
        <dbReference type="ChEBI" id="CHEBI:145989"/>
    </ligand>
</feature>
<feature type="binding site" evidence="7">
    <location>
        <position position="381"/>
    </location>
    <ligand>
        <name>phosphoenolpyruvate</name>
        <dbReference type="ChEBI" id="CHEBI:58702"/>
    </ligand>
</feature>
<dbReference type="AlphaFoldDB" id="A0A328FEZ3"/>
<comment type="pathway">
    <text evidence="1 7">Metabolic intermediate biosynthesis; chorismate biosynthesis; chorismate from D-erythrose 4-phosphate and phosphoenolpyruvate: step 6/7.</text>
</comment>
<dbReference type="PIRSF" id="PIRSF000505">
    <property type="entry name" value="EPSPS"/>
    <property type="match status" value="1"/>
</dbReference>
<comment type="caution">
    <text evidence="7">Lacks conserved residue(s) required for the propagation of feature annotation.</text>
</comment>
<dbReference type="SUPFAM" id="SSF55205">
    <property type="entry name" value="EPT/RTPC-like"/>
    <property type="match status" value="1"/>
</dbReference>
<feature type="binding site" evidence="7">
    <location>
        <position position="166"/>
    </location>
    <ligand>
        <name>3-phosphoshikimate</name>
        <dbReference type="ChEBI" id="CHEBI:145989"/>
    </ligand>
</feature>
<dbReference type="GO" id="GO:0003866">
    <property type="term" value="F:3-phosphoshikimate 1-carboxyvinyltransferase activity"/>
    <property type="evidence" value="ECO:0007669"/>
    <property type="project" value="UniProtKB-UniRule"/>
</dbReference>
<proteinExistence type="inferred from homology"/>
<evidence type="ECO:0000313" key="11">
    <source>
        <dbReference type="Proteomes" id="UP000248798"/>
    </source>
</evidence>
<dbReference type="Gene3D" id="3.65.10.10">
    <property type="entry name" value="Enolpyruvate transferase domain"/>
    <property type="match status" value="2"/>
</dbReference>
<dbReference type="Proteomes" id="UP000293902">
    <property type="component" value="Chromosome"/>
</dbReference>
<sequence>MKQVISRKIQDQVVKIPGSKSISHRMLICAALADGISEIYNVLDSQDISFTRKTLVCMGAQIKSRQDGVLSVTGFGGRPKPWPDPIHLGNSGTSMRLLAGIAALGSTPYTLTGDERMRQRPMGELLDALGRIRISADSQNNEGTPPVVIQGGDRAGGRTLLDCSRSSQYLSALLMAGAFFDQGLVIDLTGPAVSQPYIDLTLDVMNQFGVNAFQISDTCYEVPGSQTYSSGTRSVEPDLSNAGYFWAAGAVTGADIGVDNIGTTSLQGDLKQADIFEKMGCTLNHDGRVLRVKGHPLHGVDVDMSDTPDAVPAVAVTAAFAEGTTRITNIAHLRVKECDRIDVVCSQLTKMGIKAVQGPDFMEITGGTPHGAVIETFNDHRIAMAFAVAGLRVDGMEIENPVCVEKSFPTFWQLFDAL</sequence>
<dbReference type="InterPro" id="IPR013792">
    <property type="entry name" value="RNA3'P_cycl/enolpyr_Trfase_a/b"/>
</dbReference>
<dbReference type="CDD" id="cd01556">
    <property type="entry name" value="EPSP_synthase"/>
    <property type="match status" value="1"/>
</dbReference>
<dbReference type="RefSeq" id="WP_111957424.1">
    <property type="nucleotide sequence ID" value="NZ_CP036313.1"/>
</dbReference>
<feature type="domain" description="Enolpyruvate transferase" evidence="8">
    <location>
        <begin position="12"/>
        <end position="413"/>
    </location>
</feature>
<dbReference type="OrthoDB" id="9809920at2"/>
<keyword evidence="7" id="KW-0963">Cytoplasm</keyword>
<evidence type="ECO:0000256" key="1">
    <source>
        <dbReference type="ARBA" id="ARBA00004811"/>
    </source>
</evidence>
<name>A0A328FEZ3_9BACT</name>
<dbReference type="EMBL" id="CP036313">
    <property type="protein sequence ID" value="QBH14135.1"/>
    <property type="molecule type" value="Genomic_DNA"/>
</dbReference>
<feature type="binding site" evidence="7">
    <location>
        <position position="21"/>
    </location>
    <ligand>
        <name>3-phosphoshikimate</name>
        <dbReference type="ChEBI" id="CHEBI:145989"/>
    </ligand>
</feature>
<dbReference type="PROSITE" id="PS00885">
    <property type="entry name" value="EPSP_SYNTHASE_2"/>
    <property type="match status" value="1"/>
</dbReference>
<feature type="binding site" evidence="7">
    <location>
        <position position="168"/>
    </location>
    <ligand>
        <name>3-phosphoshikimate</name>
        <dbReference type="ChEBI" id="CHEBI:145989"/>
    </ligand>
</feature>
<evidence type="ECO:0000256" key="7">
    <source>
        <dbReference type="HAMAP-Rule" id="MF_00210"/>
    </source>
</evidence>
<evidence type="ECO:0000313" key="9">
    <source>
        <dbReference type="EMBL" id="QBH14135.1"/>
    </source>
</evidence>
<dbReference type="EC" id="2.5.1.19" evidence="7"/>